<keyword evidence="4 6" id="KW-1133">Transmembrane helix</keyword>
<dbReference type="GO" id="GO:0000139">
    <property type="term" value="C:Golgi membrane"/>
    <property type="evidence" value="ECO:0007669"/>
    <property type="project" value="InterPro"/>
</dbReference>
<reference evidence="8" key="1">
    <citation type="submission" date="2022-11" db="UniProtKB">
        <authorList>
            <consortium name="WormBaseParasite"/>
        </authorList>
    </citation>
    <scope>IDENTIFICATION</scope>
</reference>
<dbReference type="Proteomes" id="UP000887565">
    <property type="component" value="Unplaced"/>
</dbReference>
<dbReference type="WBParaSite" id="nRc.2.0.1.t09716-RA">
    <property type="protein sequence ID" value="nRc.2.0.1.t09716-RA"/>
    <property type="gene ID" value="nRc.2.0.1.g09716"/>
</dbReference>
<protein>
    <submittedName>
        <fullName evidence="8">Nucleotide-sugar transporter</fullName>
    </submittedName>
</protein>
<feature type="transmembrane region" description="Helical" evidence="6">
    <location>
        <begin position="7"/>
        <end position="27"/>
    </location>
</feature>
<feature type="transmembrane region" description="Helical" evidence="6">
    <location>
        <begin position="78"/>
        <end position="98"/>
    </location>
</feature>
<dbReference type="NCBIfam" id="TIGR00803">
    <property type="entry name" value="nst"/>
    <property type="match status" value="1"/>
</dbReference>
<keyword evidence="7" id="KW-1185">Reference proteome</keyword>
<dbReference type="AlphaFoldDB" id="A0A915I769"/>
<dbReference type="InterPro" id="IPR007271">
    <property type="entry name" value="Nuc_sug_transpt"/>
</dbReference>
<accession>A0A915I769</accession>
<evidence type="ECO:0000313" key="7">
    <source>
        <dbReference type="Proteomes" id="UP000887565"/>
    </source>
</evidence>
<organism evidence="7 8">
    <name type="scientific">Romanomermis culicivorax</name>
    <name type="common">Nematode worm</name>
    <dbReference type="NCBI Taxonomy" id="13658"/>
    <lineage>
        <taxon>Eukaryota</taxon>
        <taxon>Metazoa</taxon>
        <taxon>Ecdysozoa</taxon>
        <taxon>Nematoda</taxon>
        <taxon>Enoplea</taxon>
        <taxon>Dorylaimia</taxon>
        <taxon>Mermithida</taxon>
        <taxon>Mermithoidea</taxon>
        <taxon>Mermithidae</taxon>
        <taxon>Romanomermis</taxon>
    </lineage>
</organism>
<dbReference type="OMA" id="FFRGFFH"/>
<keyword evidence="2" id="KW-0813">Transport</keyword>
<feature type="transmembrane region" description="Helical" evidence="6">
    <location>
        <begin position="52"/>
        <end position="71"/>
    </location>
</feature>
<keyword evidence="5 6" id="KW-0472">Membrane</keyword>
<sequence>MRNVQLAVLALPISYVTMMILVERYFYDSYYLQANDGKIVQKHGMLYGYDQLVWLIVYVYALGGLTVAVVIKYADNILKGFATSAAIVVSCVASVFLFDFIPSTQFLFGTFLVMAAIYVYSKYPHQQKS</sequence>
<evidence type="ECO:0000313" key="8">
    <source>
        <dbReference type="WBParaSite" id="nRc.2.0.1.t09716-RA"/>
    </source>
</evidence>
<evidence type="ECO:0000256" key="1">
    <source>
        <dbReference type="ARBA" id="ARBA00004141"/>
    </source>
</evidence>
<evidence type="ECO:0000256" key="2">
    <source>
        <dbReference type="ARBA" id="ARBA00022597"/>
    </source>
</evidence>
<evidence type="ECO:0000256" key="3">
    <source>
        <dbReference type="ARBA" id="ARBA00022692"/>
    </source>
</evidence>
<dbReference type="Pfam" id="PF04142">
    <property type="entry name" value="Nuc_sug_transp"/>
    <property type="match status" value="1"/>
</dbReference>
<comment type="subcellular location">
    <subcellularLocation>
        <location evidence="1">Membrane</location>
        <topology evidence="1">Multi-pass membrane protein</topology>
    </subcellularLocation>
</comment>
<dbReference type="GO" id="GO:0015165">
    <property type="term" value="F:pyrimidine nucleotide-sugar transmembrane transporter activity"/>
    <property type="evidence" value="ECO:0007669"/>
    <property type="project" value="InterPro"/>
</dbReference>
<keyword evidence="2" id="KW-0762">Sugar transport</keyword>
<evidence type="ECO:0000256" key="4">
    <source>
        <dbReference type="ARBA" id="ARBA00022989"/>
    </source>
</evidence>
<proteinExistence type="predicted"/>
<dbReference type="PANTHER" id="PTHR10231">
    <property type="entry name" value="NUCLEOTIDE-SUGAR TRANSMEMBRANE TRANSPORTER"/>
    <property type="match status" value="1"/>
</dbReference>
<evidence type="ECO:0000256" key="6">
    <source>
        <dbReference type="SAM" id="Phobius"/>
    </source>
</evidence>
<keyword evidence="3 6" id="KW-0812">Transmembrane</keyword>
<name>A0A915I769_ROMCU</name>
<evidence type="ECO:0000256" key="5">
    <source>
        <dbReference type="ARBA" id="ARBA00023136"/>
    </source>
</evidence>
<feature type="transmembrane region" description="Helical" evidence="6">
    <location>
        <begin position="104"/>
        <end position="121"/>
    </location>
</feature>